<dbReference type="InterPro" id="IPR003439">
    <property type="entry name" value="ABC_transporter-like_ATP-bd"/>
</dbReference>
<dbReference type="InterPro" id="IPR027417">
    <property type="entry name" value="P-loop_NTPase"/>
</dbReference>
<dbReference type="InterPro" id="IPR003593">
    <property type="entry name" value="AAA+_ATPase"/>
</dbReference>
<evidence type="ECO:0000259" key="16">
    <source>
        <dbReference type="PROSITE" id="PS50893"/>
    </source>
</evidence>
<comment type="similarity">
    <text evidence="2">Belongs to the ABC transporter superfamily.</text>
</comment>
<keyword evidence="8" id="KW-1278">Translocase</keyword>
<sequence>MTLVDPALRAGLAIAALTVRIPLPRRRVVHAATDVTLDVPRGRVTALVGESGCGKSVVAGAVLGLLPPHAEIGGTIRVPAGDRQLDVRTTDEPYRGRHVGLVPQSPATHFTPVRTVGAQLLETLDRLGSPHGCADLAERVGFPIEALDRYPHELSGGMAQRAAVAAALAGDPETIVADEPTSGLDRDRTDHVLRLLRECADHGAAVLLITHDLAALIRTGIADTLAVMYASHLLETGPAAELLDDPWHEYTRDLLAALPARGLRPLPHPSPELTDLTAERCHYLGGPTTLIARGPRLLRERSR</sequence>
<dbReference type="GO" id="GO:0016887">
    <property type="term" value="F:ATP hydrolysis activity"/>
    <property type="evidence" value="ECO:0007669"/>
    <property type="project" value="InterPro"/>
</dbReference>
<dbReference type="STRING" id="1406858.GCA_000710895_05222"/>
<evidence type="ECO:0000256" key="13">
    <source>
        <dbReference type="ARBA" id="ARBA00039098"/>
    </source>
</evidence>
<keyword evidence="3" id="KW-0813">Transport</keyword>
<evidence type="ECO:0000256" key="10">
    <source>
        <dbReference type="ARBA" id="ARBA00023112"/>
    </source>
</evidence>
<dbReference type="InterPro" id="IPR017871">
    <property type="entry name" value="ABC_transporter-like_CS"/>
</dbReference>
<feature type="domain" description="ABC transporter" evidence="16">
    <location>
        <begin position="12"/>
        <end position="255"/>
    </location>
</feature>
<proteinExistence type="inferred from homology"/>
<keyword evidence="10" id="KW-0921">Nickel transport</keyword>
<dbReference type="Pfam" id="PF00005">
    <property type="entry name" value="ABC_tran"/>
    <property type="match status" value="1"/>
</dbReference>
<comment type="subcellular location">
    <subcellularLocation>
        <location evidence="1">Cell membrane</location>
        <topology evidence="1">Peripheral membrane protein</topology>
    </subcellularLocation>
</comment>
<evidence type="ECO:0000256" key="11">
    <source>
        <dbReference type="ARBA" id="ARBA00023136"/>
    </source>
</evidence>
<evidence type="ECO:0000313" key="18">
    <source>
        <dbReference type="Proteomes" id="UP000255467"/>
    </source>
</evidence>
<keyword evidence="11" id="KW-0472">Membrane</keyword>
<evidence type="ECO:0000256" key="9">
    <source>
        <dbReference type="ARBA" id="ARBA00023065"/>
    </source>
</evidence>
<keyword evidence="17" id="KW-0378">Hydrolase</keyword>
<evidence type="ECO:0000256" key="7">
    <source>
        <dbReference type="ARBA" id="ARBA00022840"/>
    </source>
</evidence>
<comment type="subunit">
    <text evidence="12">The complex is composed of two ATP-binding proteins (NikD and NikE), two transmembrane proteins (NikB and NikC) and a solute-binding protein (NikA).</text>
</comment>
<evidence type="ECO:0000256" key="2">
    <source>
        <dbReference type="ARBA" id="ARBA00005417"/>
    </source>
</evidence>
<dbReference type="PANTHER" id="PTHR43297:SF13">
    <property type="entry name" value="NICKEL ABC TRANSPORTER, ATP-BINDING PROTEIN"/>
    <property type="match status" value="1"/>
</dbReference>
<evidence type="ECO:0000256" key="3">
    <source>
        <dbReference type="ARBA" id="ARBA00022448"/>
    </source>
</evidence>
<gene>
    <name evidence="17" type="primary">gsiA_4</name>
    <name evidence="17" type="ORF">NCTC1934_03396</name>
</gene>
<evidence type="ECO:0000256" key="1">
    <source>
        <dbReference type="ARBA" id="ARBA00004202"/>
    </source>
</evidence>
<keyword evidence="9" id="KW-0406">Ion transport</keyword>
<organism evidence="17 18">
    <name type="scientific">Nocardia otitidiscaviarum</name>
    <dbReference type="NCBI Taxonomy" id="1823"/>
    <lineage>
        <taxon>Bacteria</taxon>
        <taxon>Bacillati</taxon>
        <taxon>Actinomycetota</taxon>
        <taxon>Actinomycetes</taxon>
        <taxon>Mycobacteriales</taxon>
        <taxon>Nocardiaceae</taxon>
        <taxon>Nocardia</taxon>
    </lineage>
</organism>
<dbReference type="RefSeq" id="WP_039811356.1">
    <property type="nucleotide sequence ID" value="NZ_UGRY01000002.1"/>
</dbReference>
<dbReference type="InterPro" id="IPR050388">
    <property type="entry name" value="ABC_Ni/Peptide_Import"/>
</dbReference>
<protein>
    <recommendedName>
        <fullName evidence="14">Nickel import system ATP-binding protein NikD</fullName>
        <ecNumber evidence="13">7.2.2.11</ecNumber>
    </recommendedName>
</protein>
<keyword evidence="7 17" id="KW-0067">ATP-binding</keyword>
<dbReference type="GO" id="GO:0015413">
    <property type="term" value="F:ABC-type nickel transporter activity"/>
    <property type="evidence" value="ECO:0007669"/>
    <property type="project" value="UniProtKB-EC"/>
</dbReference>
<name>A0A378YNE4_9NOCA</name>
<dbReference type="EMBL" id="UGRY01000002">
    <property type="protein sequence ID" value="SUA78298.1"/>
    <property type="molecule type" value="Genomic_DNA"/>
</dbReference>
<keyword evidence="18" id="KW-1185">Reference proteome</keyword>
<dbReference type="EC" id="7.2.2.11" evidence="13"/>
<reference evidence="17 18" key="1">
    <citation type="submission" date="2018-06" db="EMBL/GenBank/DDBJ databases">
        <authorList>
            <consortium name="Pathogen Informatics"/>
            <person name="Doyle S."/>
        </authorList>
    </citation>
    <scope>NUCLEOTIDE SEQUENCE [LARGE SCALE GENOMIC DNA]</scope>
    <source>
        <strain evidence="17 18">NCTC1934</strain>
    </source>
</reference>
<dbReference type="SUPFAM" id="SSF52540">
    <property type="entry name" value="P-loop containing nucleoside triphosphate hydrolases"/>
    <property type="match status" value="1"/>
</dbReference>
<keyword evidence="6" id="KW-0547">Nucleotide-binding</keyword>
<dbReference type="PROSITE" id="PS00211">
    <property type="entry name" value="ABC_TRANSPORTER_1"/>
    <property type="match status" value="1"/>
</dbReference>
<evidence type="ECO:0000256" key="14">
    <source>
        <dbReference type="ARBA" id="ARBA00044143"/>
    </source>
</evidence>
<comment type="catalytic activity">
    <reaction evidence="15">
        <text>Ni(2+)(out) + ATP + H2O = Ni(2+)(in) + ADP + phosphate + H(+)</text>
        <dbReference type="Rhea" id="RHEA:15557"/>
        <dbReference type="ChEBI" id="CHEBI:15377"/>
        <dbReference type="ChEBI" id="CHEBI:15378"/>
        <dbReference type="ChEBI" id="CHEBI:30616"/>
        <dbReference type="ChEBI" id="CHEBI:43474"/>
        <dbReference type="ChEBI" id="CHEBI:49786"/>
        <dbReference type="ChEBI" id="CHEBI:456216"/>
        <dbReference type="EC" id="7.2.2.11"/>
    </reaction>
    <physiologicalReaction direction="left-to-right" evidence="15">
        <dbReference type="Rhea" id="RHEA:15558"/>
    </physiologicalReaction>
</comment>
<evidence type="ECO:0000256" key="8">
    <source>
        <dbReference type="ARBA" id="ARBA00022967"/>
    </source>
</evidence>
<keyword evidence="5" id="KW-0533">Nickel</keyword>
<evidence type="ECO:0000256" key="4">
    <source>
        <dbReference type="ARBA" id="ARBA00022475"/>
    </source>
</evidence>
<dbReference type="Proteomes" id="UP000255467">
    <property type="component" value="Unassembled WGS sequence"/>
</dbReference>
<evidence type="ECO:0000256" key="12">
    <source>
        <dbReference type="ARBA" id="ARBA00038669"/>
    </source>
</evidence>
<accession>A0A378YNE4</accession>
<dbReference type="GO" id="GO:0005886">
    <property type="term" value="C:plasma membrane"/>
    <property type="evidence" value="ECO:0007669"/>
    <property type="project" value="UniProtKB-SubCell"/>
</dbReference>
<keyword evidence="4" id="KW-1003">Cell membrane</keyword>
<evidence type="ECO:0000256" key="6">
    <source>
        <dbReference type="ARBA" id="ARBA00022741"/>
    </source>
</evidence>
<dbReference type="PANTHER" id="PTHR43297">
    <property type="entry name" value="OLIGOPEPTIDE TRANSPORT ATP-BINDING PROTEIN APPD"/>
    <property type="match status" value="1"/>
</dbReference>
<dbReference type="Gene3D" id="3.40.50.300">
    <property type="entry name" value="P-loop containing nucleotide triphosphate hydrolases"/>
    <property type="match status" value="1"/>
</dbReference>
<evidence type="ECO:0000256" key="5">
    <source>
        <dbReference type="ARBA" id="ARBA00022596"/>
    </source>
</evidence>
<dbReference type="GO" id="GO:0005524">
    <property type="term" value="F:ATP binding"/>
    <property type="evidence" value="ECO:0007669"/>
    <property type="project" value="UniProtKB-KW"/>
</dbReference>
<dbReference type="SMART" id="SM00382">
    <property type="entry name" value="AAA"/>
    <property type="match status" value="1"/>
</dbReference>
<evidence type="ECO:0000256" key="15">
    <source>
        <dbReference type="ARBA" id="ARBA00048610"/>
    </source>
</evidence>
<dbReference type="PROSITE" id="PS50893">
    <property type="entry name" value="ABC_TRANSPORTER_2"/>
    <property type="match status" value="1"/>
</dbReference>
<evidence type="ECO:0000313" key="17">
    <source>
        <dbReference type="EMBL" id="SUA78298.1"/>
    </source>
</evidence>
<dbReference type="AlphaFoldDB" id="A0A378YNE4"/>